<organism evidence="1 2">
    <name type="scientific">Eumeta variegata</name>
    <name type="common">Bagworm moth</name>
    <name type="synonym">Eumeta japonica</name>
    <dbReference type="NCBI Taxonomy" id="151549"/>
    <lineage>
        <taxon>Eukaryota</taxon>
        <taxon>Metazoa</taxon>
        <taxon>Ecdysozoa</taxon>
        <taxon>Arthropoda</taxon>
        <taxon>Hexapoda</taxon>
        <taxon>Insecta</taxon>
        <taxon>Pterygota</taxon>
        <taxon>Neoptera</taxon>
        <taxon>Endopterygota</taxon>
        <taxon>Lepidoptera</taxon>
        <taxon>Glossata</taxon>
        <taxon>Ditrysia</taxon>
        <taxon>Tineoidea</taxon>
        <taxon>Psychidae</taxon>
        <taxon>Oiketicinae</taxon>
        <taxon>Eumeta</taxon>
    </lineage>
</organism>
<sequence length="73" mass="8182">MTENNIGAVQLTVETDKRVIYQQIWSSLGIRTFRLIHLDVGAVMLELWYGLQEDVVSVVEKGYGVVVCPSGKK</sequence>
<evidence type="ECO:0000313" key="1">
    <source>
        <dbReference type="EMBL" id="GBP12339.1"/>
    </source>
</evidence>
<comment type="caution">
    <text evidence="1">The sequence shown here is derived from an EMBL/GenBank/DDBJ whole genome shotgun (WGS) entry which is preliminary data.</text>
</comment>
<name>A0A4C1TCW5_EUMVA</name>
<accession>A0A4C1TCW5</accession>
<proteinExistence type="predicted"/>
<dbReference type="AlphaFoldDB" id="A0A4C1TCW5"/>
<gene>
    <name evidence="1" type="ORF">EVAR_75773_1</name>
</gene>
<dbReference type="Proteomes" id="UP000299102">
    <property type="component" value="Unassembled WGS sequence"/>
</dbReference>
<dbReference type="EMBL" id="BGZK01000051">
    <property type="protein sequence ID" value="GBP12339.1"/>
    <property type="molecule type" value="Genomic_DNA"/>
</dbReference>
<evidence type="ECO:0000313" key="2">
    <source>
        <dbReference type="Proteomes" id="UP000299102"/>
    </source>
</evidence>
<protein>
    <submittedName>
        <fullName evidence="1">Uncharacterized protein</fullName>
    </submittedName>
</protein>
<reference evidence="1 2" key="1">
    <citation type="journal article" date="2019" name="Commun. Biol.">
        <title>The bagworm genome reveals a unique fibroin gene that provides high tensile strength.</title>
        <authorList>
            <person name="Kono N."/>
            <person name="Nakamura H."/>
            <person name="Ohtoshi R."/>
            <person name="Tomita M."/>
            <person name="Numata K."/>
            <person name="Arakawa K."/>
        </authorList>
    </citation>
    <scope>NUCLEOTIDE SEQUENCE [LARGE SCALE GENOMIC DNA]</scope>
</reference>
<keyword evidence="2" id="KW-1185">Reference proteome</keyword>